<keyword evidence="1" id="KW-1133">Transmembrane helix</keyword>
<name>A0A7M1LEE3_9BACT</name>
<keyword evidence="1" id="KW-0472">Membrane</keyword>
<dbReference type="OrthoDB" id="9993692at2"/>
<organism evidence="2 3">
    <name type="scientific">Campylobacter corcagiensis</name>
    <dbReference type="NCBI Taxonomy" id="1448857"/>
    <lineage>
        <taxon>Bacteria</taxon>
        <taxon>Pseudomonadati</taxon>
        <taxon>Campylobacterota</taxon>
        <taxon>Epsilonproteobacteria</taxon>
        <taxon>Campylobacterales</taxon>
        <taxon>Campylobacteraceae</taxon>
        <taxon>Campylobacter</taxon>
    </lineage>
</organism>
<keyword evidence="3" id="KW-1185">Reference proteome</keyword>
<reference evidence="2 3" key="1">
    <citation type="submission" date="2020-10" db="EMBL/GenBank/DDBJ databases">
        <title>Campylobacter and Helicobacter PacBio genomes.</title>
        <authorList>
            <person name="Lane C."/>
        </authorList>
    </citation>
    <scope>NUCLEOTIDE SEQUENCE [LARGE SCALE GENOMIC DNA]</scope>
    <source>
        <strain evidence="2 3">2016D-0077</strain>
    </source>
</reference>
<dbReference type="AlphaFoldDB" id="A0A7M1LEE3"/>
<keyword evidence="1" id="KW-0812">Transmembrane</keyword>
<evidence type="ECO:0008006" key="4">
    <source>
        <dbReference type="Google" id="ProtNLM"/>
    </source>
</evidence>
<dbReference type="EMBL" id="CP063078">
    <property type="protein sequence ID" value="QOQ86693.1"/>
    <property type="molecule type" value="Genomic_DNA"/>
</dbReference>
<protein>
    <recommendedName>
        <fullName evidence="4">Type II secretion system protein</fullName>
    </recommendedName>
</protein>
<sequence length="145" mass="16268">MKKGGVEGLVIIAIVLFVIFKVIVPKFKDGAGNQILTFQALSELETAIEDIRSYNMKYGNLTQIGLMTSAQGFENSNDRLEIGKSYLYGIKKPDGTAYWCATFEIKPDGNENYIFVNGTSDNSPECREFTSNPKFSQLRKTKLNY</sequence>
<dbReference type="RefSeq" id="WP_025803693.1">
    <property type="nucleotide sequence ID" value="NZ_CP053842.1"/>
</dbReference>
<feature type="transmembrane region" description="Helical" evidence="1">
    <location>
        <begin position="6"/>
        <end position="24"/>
    </location>
</feature>
<evidence type="ECO:0000313" key="3">
    <source>
        <dbReference type="Proteomes" id="UP000594749"/>
    </source>
</evidence>
<evidence type="ECO:0000256" key="1">
    <source>
        <dbReference type="SAM" id="Phobius"/>
    </source>
</evidence>
<gene>
    <name evidence="2" type="ORF">IMC76_05550</name>
</gene>
<accession>A0A7M1LEE3</accession>
<dbReference type="Proteomes" id="UP000594749">
    <property type="component" value="Chromosome"/>
</dbReference>
<evidence type="ECO:0000313" key="2">
    <source>
        <dbReference type="EMBL" id="QOQ86693.1"/>
    </source>
</evidence>
<proteinExistence type="predicted"/>